<comment type="caution">
    <text evidence="1">The sequence shown here is derived from an EMBL/GenBank/DDBJ whole genome shotgun (WGS) entry which is preliminary data.</text>
</comment>
<organism evidence="1 2">
    <name type="scientific">Rhizobium aquaticum</name>
    <dbReference type="NCBI Taxonomy" id="1549636"/>
    <lineage>
        <taxon>Bacteria</taxon>
        <taxon>Pseudomonadati</taxon>
        <taxon>Pseudomonadota</taxon>
        <taxon>Alphaproteobacteria</taxon>
        <taxon>Hyphomicrobiales</taxon>
        <taxon>Rhizobiaceae</taxon>
        <taxon>Rhizobium/Agrobacterium group</taxon>
        <taxon>Rhizobium</taxon>
    </lineage>
</organism>
<evidence type="ECO:0008006" key="3">
    <source>
        <dbReference type="Google" id="ProtNLM"/>
    </source>
</evidence>
<dbReference type="EMBL" id="JBEPMB010000001">
    <property type="protein sequence ID" value="MET3611785.1"/>
    <property type="molecule type" value="Genomic_DNA"/>
</dbReference>
<reference evidence="1 2" key="1">
    <citation type="submission" date="2024-06" db="EMBL/GenBank/DDBJ databases">
        <title>Genomic Encyclopedia of Type Strains, Phase IV (KMG-IV): sequencing the most valuable type-strain genomes for metagenomic binning, comparative biology and taxonomic classification.</title>
        <authorList>
            <person name="Goeker M."/>
        </authorList>
    </citation>
    <scope>NUCLEOTIDE SEQUENCE [LARGE SCALE GENOMIC DNA]</scope>
    <source>
        <strain evidence="1 2">DSM 29780</strain>
    </source>
</reference>
<gene>
    <name evidence="1" type="ORF">ABID16_000090</name>
</gene>
<proteinExistence type="predicted"/>
<dbReference type="RefSeq" id="WP_354554057.1">
    <property type="nucleotide sequence ID" value="NZ_JBEPMB010000001.1"/>
</dbReference>
<accession>A0ABV2ITH0</accession>
<evidence type="ECO:0000313" key="1">
    <source>
        <dbReference type="EMBL" id="MET3611785.1"/>
    </source>
</evidence>
<dbReference type="Proteomes" id="UP001549047">
    <property type="component" value="Unassembled WGS sequence"/>
</dbReference>
<evidence type="ECO:0000313" key="2">
    <source>
        <dbReference type="Proteomes" id="UP001549047"/>
    </source>
</evidence>
<keyword evidence="2" id="KW-1185">Reference proteome</keyword>
<protein>
    <recommendedName>
        <fullName evidence="3">Bacteriophage tail tape measure N-terminal domain-containing protein</fullName>
    </recommendedName>
</protein>
<sequence length="1092" mass="112878">MEFELVFKAQTSAARAATSDLRKEVGALGTEANQGAEAFSRHAASMTRDATAAGSLSREAENARKTLASISVAAGSVANTLSAPVANMDRNNVAKKAAADGTVAKPSVVPANSNSAATNAMFQFQDIAMTSAMGMNPLMVGLQQGSQLAGGFAGMSIKEAGAAALGGITGLLNPVSLVTVGLTAATAAAIQFFTTSSSEGKTASEVIEAQASLVKELAAAWGVATNEAKTYTDAQKIIAQTNASAGLVETQKQQQKAFDTLNAKFFEFGVGKQYNAIPGFAEQFGKAFSDLEDSIKNGSADVDGFVESIKRIDDANPGFSKVGNEFIKLAEDLYKLNGEAKKTVDIMAQIALQGSRLDPLGVFDAGKQQQRLADLTPSKTELQAQQIDAYRLTTDAKSPQEKAAAARATAAAQFNPSESSTDRANRIELAGQQALISAEKQLAEAKRDRVRSIDDTLTSARLELGLIGQTTSSIETQRMELRLLTEAKTAADKAGTTVSGEEITRIKQAAAEYGRLQEAIKGTNILRNQTDNIQQLRLEIALVGQSAAVRARALALAQAEKRIRDEGITANGQLAQTMRENAQIEADQTTQLNRLQDAWNTVQSTGESAIDAIGEAIRTGDWVGAANSVIADIQKSIIELGLTNPLKNALLGTNYGTLSDAGGVIGQLMGGAAVSPVTPSSISAMNVTAASVVINGAMQGGGLINDLTKSLTSGVANDNMQAVYRQAIKNIESSGGNYGALGPVTASGDRAYGAYQVMGSNIPSWTKNALGKAMTPSQFLGSPSAQDAVFDKYFGGYVNKYGPSGAAQAWFGGPGSVGGSGQGRDMLGTSGNEYVNRFNADVSKMSSSFKIADGSSEALGRSMSGASDATGRLGSGLGAATNGLSQFGNGVAQMGSQLGNILSNGGAGTGNNWWQDILGSIGKSLGGVSPTSPLWAANTTLGSFLARGFDVGGFTGNIDEKSIAGYVHGGEFVFSKLAVDKIGLGPLDAMHRQARAGYASGGYVASVANSNVPAAPMWPSVGQTAVASASPVINIINGNGSNVKVRDRSTSNGVAIDVMIDEAVAEKVSKVGSNTGRAIQSQFGLNRGLSRR</sequence>
<name>A0ABV2ITH0_9HYPH</name>